<keyword evidence="2" id="KW-1133">Transmembrane helix</keyword>
<reference evidence="3 4" key="1">
    <citation type="submission" date="2022-06" db="EMBL/GenBank/DDBJ databases">
        <title>New Species of the Genus Actinoplanes, ActinopZanes ferrugineus.</title>
        <authorList>
            <person name="Ding P."/>
        </authorList>
    </citation>
    <scope>NUCLEOTIDE SEQUENCE [LARGE SCALE GENOMIC DNA]</scope>
    <source>
        <strain evidence="3 4">TRM88003</strain>
    </source>
</reference>
<organism evidence="3 4">
    <name type="scientific">Paractinoplanes aksuensis</name>
    <dbReference type="NCBI Taxonomy" id="2939490"/>
    <lineage>
        <taxon>Bacteria</taxon>
        <taxon>Bacillati</taxon>
        <taxon>Actinomycetota</taxon>
        <taxon>Actinomycetes</taxon>
        <taxon>Micromonosporales</taxon>
        <taxon>Micromonosporaceae</taxon>
        <taxon>Paractinoplanes</taxon>
    </lineage>
</organism>
<protein>
    <submittedName>
        <fullName evidence="3">Serine/threonine protein kinase</fullName>
    </submittedName>
</protein>
<keyword evidence="3" id="KW-0418">Kinase</keyword>
<evidence type="ECO:0000256" key="2">
    <source>
        <dbReference type="SAM" id="Phobius"/>
    </source>
</evidence>
<keyword evidence="3" id="KW-0808">Transferase</keyword>
<feature type="compositionally biased region" description="Low complexity" evidence="1">
    <location>
        <begin position="45"/>
        <end position="62"/>
    </location>
</feature>
<gene>
    <name evidence="3" type="ORF">M1L60_38750</name>
</gene>
<feature type="compositionally biased region" description="Low complexity" evidence="1">
    <location>
        <begin position="18"/>
        <end position="29"/>
    </location>
</feature>
<comment type="caution">
    <text evidence="3">The sequence shown here is derived from an EMBL/GenBank/DDBJ whole genome shotgun (WGS) entry which is preliminary data.</text>
</comment>
<name>A0ABT1E073_9ACTN</name>
<evidence type="ECO:0000313" key="4">
    <source>
        <dbReference type="Proteomes" id="UP001523369"/>
    </source>
</evidence>
<feature type="region of interest" description="Disordered" evidence="1">
    <location>
        <begin position="1"/>
        <end position="63"/>
    </location>
</feature>
<evidence type="ECO:0000313" key="3">
    <source>
        <dbReference type="EMBL" id="MCO8276534.1"/>
    </source>
</evidence>
<feature type="compositionally biased region" description="Pro residues" evidence="1">
    <location>
        <begin position="8"/>
        <end position="17"/>
    </location>
</feature>
<feature type="transmembrane region" description="Helical" evidence="2">
    <location>
        <begin position="69"/>
        <end position="92"/>
    </location>
</feature>
<dbReference type="EMBL" id="JAMYJR010000047">
    <property type="protein sequence ID" value="MCO8276534.1"/>
    <property type="molecule type" value="Genomic_DNA"/>
</dbReference>
<keyword evidence="2" id="KW-0812">Transmembrane</keyword>
<evidence type="ECO:0000256" key="1">
    <source>
        <dbReference type="SAM" id="MobiDB-lite"/>
    </source>
</evidence>
<dbReference type="GO" id="GO:0004674">
    <property type="term" value="F:protein serine/threonine kinase activity"/>
    <property type="evidence" value="ECO:0007669"/>
    <property type="project" value="UniProtKB-KW"/>
</dbReference>
<sequence length="144" mass="14507">SSGAPAAGRPPYPPVPRPVSGARGAASVPSGPPAAQPVHKPVQPQPYRQPYQPQATPAAKPQSSGGRQVLIVLAVVLALLVLLCAGVISFLYKQGQNQSGAPTGVTVVHTGVADGDPSGASNRLTPQAGANPGWTKANEGRQTL</sequence>
<proteinExistence type="predicted"/>
<feature type="region of interest" description="Disordered" evidence="1">
    <location>
        <begin position="110"/>
        <end position="144"/>
    </location>
</feature>
<keyword evidence="2" id="KW-0472">Membrane</keyword>
<accession>A0ABT1E073</accession>
<feature type="non-terminal residue" evidence="3">
    <location>
        <position position="1"/>
    </location>
</feature>
<keyword evidence="4" id="KW-1185">Reference proteome</keyword>
<dbReference type="Proteomes" id="UP001523369">
    <property type="component" value="Unassembled WGS sequence"/>
</dbReference>
<keyword evidence="3" id="KW-0723">Serine/threonine-protein kinase</keyword>